<gene>
    <name evidence="3" type="ORF">JWYL7_0846</name>
    <name evidence="4" type="ORF">SAMN05661008_00551</name>
</gene>
<comment type="caution">
    <text evidence="3">The sequence shown here is derived from an EMBL/GenBank/DDBJ whole genome shotgun (WGS) entry which is preliminary data.</text>
</comment>
<reference evidence="4 6" key="2">
    <citation type="submission" date="2016-11" db="EMBL/GenBank/DDBJ databases">
        <authorList>
            <person name="Varghese N."/>
            <person name="Submissions S."/>
        </authorList>
    </citation>
    <scope>NUCLEOTIDE SEQUENCE [LARGE SCALE GENOMIC DNA]</scope>
    <source>
        <strain evidence="4 6">DSM 7308</strain>
    </source>
</reference>
<comment type="similarity">
    <text evidence="1">Belongs to the FlgD family.</text>
</comment>
<proteinExistence type="inferred from homology"/>
<evidence type="ECO:0000313" key="4">
    <source>
        <dbReference type="EMBL" id="SHK61251.1"/>
    </source>
</evidence>
<dbReference type="EMBL" id="FRBG01000003">
    <property type="protein sequence ID" value="SHK61251.1"/>
    <property type="molecule type" value="Genomic_DNA"/>
</dbReference>
<organism evidence="3 5">
    <name type="scientific">Alkalithermobacter thermoalcaliphilus JW-YL-7 = DSM 7308</name>
    <dbReference type="NCBI Taxonomy" id="1121328"/>
    <lineage>
        <taxon>Bacteria</taxon>
        <taxon>Bacillati</taxon>
        <taxon>Bacillota</taxon>
        <taxon>Clostridia</taxon>
        <taxon>Peptostreptococcales</taxon>
        <taxon>Tepidibacteraceae</taxon>
        <taxon>Alkalithermobacter</taxon>
    </lineage>
</organism>
<accession>A0A150FQ70</accession>
<dbReference type="OrthoDB" id="1752746at2"/>
<name>A0A150FQ70_CLOPD</name>
<evidence type="ECO:0000313" key="6">
    <source>
        <dbReference type="Proteomes" id="UP000323392"/>
    </source>
</evidence>
<dbReference type="AlphaFoldDB" id="A0A150FQ70"/>
<evidence type="ECO:0000256" key="2">
    <source>
        <dbReference type="ARBA" id="ARBA00022795"/>
    </source>
</evidence>
<dbReference type="GO" id="GO:0044781">
    <property type="term" value="P:bacterial-type flagellum organization"/>
    <property type="evidence" value="ECO:0007669"/>
    <property type="project" value="UniProtKB-KW"/>
</dbReference>
<keyword evidence="3" id="KW-0282">Flagellum</keyword>
<dbReference type="InterPro" id="IPR005648">
    <property type="entry name" value="FlgD"/>
</dbReference>
<evidence type="ECO:0000256" key="1">
    <source>
        <dbReference type="ARBA" id="ARBA00010577"/>
    </source>
</evidence>
<protein>
    <submittedName>
        <fullName evidence="4">Flagellar basal-body rod modification protein FlgD</fullName>
    </submittedName>
    <submittedName>
        <fullName evidence="3">Flagellar hook capping protein</fullName>
    </submittedName>
</protein>
<dbReference type="Pfam" id="PF03963">
    <property type="entry name" value="FlgD"/>
    <property type="match status" value="1"/>
</dbReference>
<keyword evidence="3" id="KW-0969">Cilium</keyword>
<evidence type="ECO:0000313" key="3">
    <source>
        <dbReference type="EMBL" id="KXZ39771.1"/>
    </source>
</evidence>
<dbReference type="Proteomes" id="UP000323392">
    <property type="component" value="Unassembled WGS sequence"/>
</dbReference>
<dbReference type="STRING" id="1121328.JWYL7_0846"/>
<evidence type="ECO:0000313" key="5">
    <source>
        <dbReference type="Proteomes" id="UP000092605"/>
    </source>
</evidence>
<dbReference type="PATRIC" id="fig|1121328.3.peg.852"/>
<keyword evidence="6" id="KW-1185">Reference proteome</keyword>
<keyword evidence="2" id="KW-1005">Bacterial flagellum biogenesis</keyword>
<reference evidence="3 5" key="1">
    <citation type="submission" date="2016-02" db="EMBL/GenBank/DDBJ databases">
        <title>Draft genome sequence for Clostridium paradoxum JW-YL-7.</title>
        <authorList>
            <person name="Utturkar S.M."/>
            <person name="Lancaster A."/>
            <person name="Poole F.L."/>
            <person name="Adams M.W."/>
            <person name="Brown S.D."/>
        </authorList>
    </citation>
    <scope>NUCLEOTIDE SEQUENCE [LARGE SCALE GENOMIC DNA]</scope>
    <source>
        <strain evidence="3 5">JW-YL-7</strain>
    </source>
</reference>
<keyword evidence="3" id="KW-0966">Cell projection</keyword>
<dbReference type="RefSeq" id="WP_149683706.1">
    <property type="nucleotide sequence ID" value="NZ_FRBG01000003.1"/>
</dbReference>
<dbReference type="Proteomes" id="UP000092605">
    <property type="component" value="Unassembled WGS sequence"/>
</dbReference>
<sequence>MNINVSGVSQNYYQQDDKSRKNSLGKNEFLNLLITQLKYQDPLRPMEDKEFIAQMAQFSSLEQIQNLSSVMEKGQRELISEIKSLGEIFSTNKDYEQIVNEIRKLNNDLAYDNMYLTSKIEELIEEIRSLKDESLKDNVISL</sequence>
<dbReference type="EMBL" id="LSFY01000001">
    <property type="protein sequence ID" value="KXZ39771.1"/>
    <property type="molecule type" value="Genomic_DNA"/>
</dbReference>